<accession>A0A9P5Q066</accession>
<protein>
    <submittedName>
        <fullName evidence="7">C5-sterol desaturase</fullName>
    </submittedName>
</protein>
<feature type="transmembrane region" description="Helical" evidence="5">
    <location>
        <begin position="137"/>
        <end position="158"/>
    </location>
</feature>
<feature type="transmembrane region" description="Helical" evidence="5">
    <location>
        <begin position="52"/>
        <end position="79"/>
    </location>
</feature>
<evidence type="ECO:0000256" key="5">
    <source>
        <dbReference type="SAM" id="Phobius"/>
    </source>
</evidence>
<evidence type="ECO:0000256" key="2">
    <source>
        <dbReference type="ARBA" id="ARBA00022692"/>
    </source>
</evidence>
<keyword evidence="2 5" id="KW-0812">Transmembrane</keyword>
<sequence>MDLILEAADTYLLDAVYTKLIPTPIEAAGLNITGSALALSAWQARSYIPRQIISLFIVTLLGIHVLYLLFASASYYFIFNHEMMLHPRFLPKQVRMEIRTSLEAFPVMILLTLPWFLAEVRGWSKLYASVDDHWGGWWYLVASVPFYLLFTDYCIYWVHRWLHHPLLYKFLHKPHHKWIVPTPFASYAFHPLDGYLQSVPYHLFIFLFPMHRYLYLGFFVAVNFWAIFIHDSDMITGHPSKMLSTYFTWADRAGNSYRHPDATLDPLLEVKMRDRGKREGKAKSD</sequence>
<keyword evidence="8" id="KW-1185">Reference proteome</keyword>
<name>A0A9P5Q066_9AGAR</name>
<keyword evidence="3 5" id="KW-1133">Transmembrane helix</keyword>
<comment type="subcellular location">
    <subcellularLocation>
        <location evidence="1">Membrane</location>
    </subcellularLocation>
</comment>
<dbReference type="InterPro" id="IPR050307">
    <property type="entry name" value="Sterol_Desaturase_Related"/>
</dbReference>
<reference evidence="7" key="1">
    <citation type="submission" date="2020-11" db="EMBL/GenBank/DDBJ databases">
        <authorList>
            <consortium name="DOE Joint Genome Institute"/>
            <person name="Ahrendt S."/>
            <person name="Riley R."/>
            <person name="Andreopoulos W."/>
            <person name="Labutti K."/>
            <person name="Pangilinan J."/>
            <person name="Ruiz-Duenas F.J."/>
            <person name="Barrasa J.M."/>
            <person name="Sanchez-Garcia M."/>
            <person name="Camarero S."/>
            <person name="Miyauchi S."/>
            <person name="Serrano A."/>
            <person name="Linde D."/>
            <person name="Babiker R."/>
            <person name="Drula E."/>
            <person name="Ayuso-Fernandez I."/>
            <person name="Pacheco R."/>
            <person name="Padilla G."/>
            <person name="Ferreira P."/>
            <person name="Barriuso J."/>
            <person name="Kellner H."/>
            <person name="Castanera R."/>
            <person name="Alfaro M."/>
            <person name="Ramirez L."/>
            <person name="Pisabarro A.G."/>
            <person name="Kuo A."/>
            <person name="Tritt A."/>
            <person name="Lipzen A."/>
            <person name="He G."/>
            <person name="Yan M."/>
            <person name="Ng V."/>
            <person name="Cullen D."/>
            <person name="Martin F."/>
            <person name="Rosso M.-N."/>
            <person name="Henrissat B."/>
            <person name="Hibbett D."/>
            <person name="Martinez A.T."/>
            <person name="Grigoriev I.V."/>
        </authorList>
    </citation>
    <scope>NUCLEOTIDE SEQUENCE</scope>
    <source>
        <strain evidence="7">AH 40177</strain>
    </source>
</reference>
<dbReference type="AlphaFoldDB" id="A0A9P5Q066"/>
<organism evidence="7 8">
    <name type="scientific">Rhodocollybia butyracea</name>
    <dbReference type="NCBI Taxonomy" id="206335"/>
    <lineage>
        <taxon>Eukaryota</taxon>
        <taxon>Fungi</taxon>
        <taxon>Dikarya</taxon>
        <taxon>Basidiomycota</taxon>
        <taxon>Agaricomycotina</taxon>
        <taxon>Agaricomycetes</taxon>
        <taxon>Agaricomycetidae</taxon>
        <taxon>Agaricales</taxon>
        <taxon>Marasmiineae</taxon>
        <taxon>Omphalotaceae</taxon>
        <taxon>Rhodocollybia</taxon>
    </lineage>
</organism>
<feature type="transmembrane region" description="Helical" evidence="5">
    <location>
        <begin position="213"/>
        <end position="230"/>
    </location>
</feature>
<dbReference type="Pfam" id="PF04116">
    <property type="entry name" value="FA_hydroxylase"/>
    <property type="match status" value="1"/>
</dbReference>
<dbReference type="GO" id="GO:0016020">
    <property type="term" value="C:membrane"/>
    <property type="evidence" value="ECO:0007669"/>
    <property type="project" value="UniProtKB-SubCell"/>
</dbReference>
<keyword evidence="4 5" id="KW-0472">Membrane</keyword>
<dbReference type="EMBL" id="JADNRY010000008">
    <property type="protein sequence ID" value="KAF9075696.1"/>
    <property type="molecule type" value="Genomic_DNA"/>
</dbReference>
<dbReference type="PANTHER" id="PTHR11863">
    <property type="entry name" value="STEROL DESATURASE"/>
    <property type="match status" value="1"/>
</dbReference>
<dbReference type="GO" id="GO:0008610">
    <property type="term" value="P:lipid biosynthetic process"/>
    <property type="evidence" value="ECO:0007669"/>
    <property type="project" value="InterPro"/>
</dbReference>
<evidence type="ECO:0000313" key="8">
    <source>
        <dbReference type="Proteomes" id="UP000772434"/>
    </source>
</evidence>
<evidence type="ECO:0000256" key="1">
    <source>
        <dbReference type="ARBA" id="ARBA00004370"/>
    </source>
</evidence>
<comment type="caution">
    <text evidence="7">The sequence shown here is derived from an EMBL/GenBank/DDBJ whole genome shotgun (WGS) entry which is preliminary data.</text>
</comment>
<dbReference type="OrthoDB" id="6354873at2759"/>
<evidence type="ECO:0000256" key="4">
    <source>
        <dbReference type="ARBA" id="ARBA00023136"/>
    </source>
</evidence>
<dbReference type="GO" id="GO:0005506">
    <property type="term" value="F:iron ion binding"/>
    <property type="evidence" value="ECO:0007669"/>
    <property type="project" value="InterPro"/>
</dbReference>
<dbReference type="InterPro" id="IPR006694">
    <property type="entry name" value="Fatty_acid_hydroxylase"/>
</dbReference>
<gene>
    <name evidence="7" type="ORF">BDP27DRAFT_1314346</name>
</gene>
<dbReference type="Proteomes" id="UP000772434">
    <property type="component" value="Unassembled WGS sequence"/>
</dbReference>
<evidence type="ECO:0000256" key="3">
    <source>
        <dbReference type="ARBA" id="ARBA00022989"/>
    </source>
</evidence>
<feature type="domain" description="Fatty acid hydroxylase" evidence="6">
    <location>
        <begin position="145"/>
        <end position="236"/>
    </location>
</feature>
<dbReference type="GO" id="GO:0016491">
    <property type="term" value="F:oxidoreductase activity"/>
    <property type="evidence" value="ECO:0007669"/>
    <property type="project" value="InterPro"/>
</dbReference>
<feature type="transmembrane region" description="Helical" evidence="5">
    <location>
        <begin position="100"/>
        <end position="117"/>
    </location>
</feature>
<proteinExistence type="predicted"/>
<evidence type="ECO:0000313" key="7">
    <source>
        <dbReference type="EMBL" id="KAF9075696.1"/>
    </source>
</evidence>
<evidence type="ECO:0000259" key="6">
    <source>
        <dbReference type="Pfam" id="PF04116"/>
    </source>
</evidence>